<name>A0A858SVE0_9RHOB</name>
<protein>
    <submittedName>
        <fullName evidence="1">Molybdopterin-binding protein</fullName>
    </submittedName>
</protein>
<dbReference type="Gene3D" id="3.40.980.10">
    <property type="entry name" value="MoaB/Mog-like domain"/>
    <property type="match status" value="1"/>
</dbReference>
<organism evidence="1 2">
    <name type="scientific">Roseobacter ponti</name>
    <dbReference type="NCBI Taxonomy" id="1891787"/>
    <lineage>
        <taxon>Bacteria</taxon>
        <taxon>Pseudomonadati</taxon>
        <taxon>Pseudomonadota</taxon>
        <taxon>Alphaproteobacteria</taxon>
        <taxon>Rhodobacterales</taxon>
        <taxon>Roseobacteraceae</taxon>
        <taxon>Roseobacter</taxon>
    </lineage>
</organism>
<evidence type="ECO:0000313" key="2">
    <source>
        <dbReference type="Proteomes" id="UP000503308"/>
    </source>
</evidence>
<dbReference type="InterPro" id="IPR036425">
    <property type="entry name" value="MoaB/Mog-like_dom_sf"/>
</dbReference>
<proteinExistence type="predicted"/>
<dbReference type="UniPathway" id="UPA00344"/>
<evidence type="ECO:0000313" key="1">
    <source>
        <dbReference type="EMBL" id="QJF51461.1"/>
    </source>
</evidence>
<dbReference type="SUPFAM" id="SSF53218">
    <property type="entry name" value="Molybdenum cofactor biosynthesis proteins"/>
    <property type="match status" value="1"/>
</dbReference>
<dbReference type="Proteomes" id="UP000503308">
    <property type="component" value="Chromosome"/>
</dbReference>
<dbReference type="AlphaFoldDB" id="A0A858SVE0"/>
<dbReference type="RefSeq" id="WP_169640677.1">
    <property type="nucleotide sequence ID" value="NZ_CP048788.1"/>
</dbReference>
<reference evidence="1 2" key="1">
    <citation type="submission" date="2020-02" db="EMBL/GenBank/DDBJ databases">
        <title>Genome sequence of Roseobacter ponti.</title>
        <authorList>
            <person name="Hollensteiner J."/>
            <person name="Schneider D."/>
            <person name="Poehlein A."/>
            <person name="Daniel R."/>
        </authorList>
    </citation>
    <scope>NUCLEOTIDE SEQUENCE [LARGE SCALE GENOMIC DNA]</scope>
    <source>
        <strain evidence="1 2">DSM 106830</strain>
    </source>
</reference>
<sequence length="334" mass="33992">MKFGPVPTSEATGAVLAHSVTPGKGARLRKGRVLKPADITALAGAGIDEVIVAVPGPEDIGENTAAQRLAQALVPEPAGQHLKLMEPFTGRVNLLAAGAGVAVLDVAALEAVNQVHPMITLATVPPFHQMQDGGMLATIKIISYAVPEAALNTACTLAAKAIRLAPPHVASAGLIITEIPGGAGDRGLSAIAGRVAAFGLTLDPVLRIPHRADALAAALRDMTTDLTLILTGSATSDPDDVGPQALRAAGGHVERFGMPVDPGNLLFTGTLDQRPVIGLPGCARAPALNGADWVMARVICGIPVRDADIAAMGVGGLLKEIPTRPQPRAGRNTG</sequence>
<dbReference type="KEGG" id="rpon:G3256_09960"/>
<dbReference type="CDD" id="cd03522">
    <property type="entry name" value="MoeA_like"/>
    <property type="match status" value="1"/>
</dbReference>
<accession>A0A858SVE0</accession>
<dbReference type="EMBL" id="CP048788">
    <property type="protein sequence ID" value="QJF51461.1"/>
    <property type="molecule type" value="Genomic_DNA"/>
</dbReference>
<keyword evidence="2" id="KW-1185">Reference proteome</keyword>
<gene>
    <name evidence="1" type="ORF">G3256_09960</name>
</gene>